<keyword evidence="5 9" id="KW-0997">Cell inner membrane</keyword>
<evidence type="ECO:0000256" key="8">
    <source>
        <dbReference type="ARBA" id="ARBA00023136"/>
    </source>
</evidence>
<evidence type="ECO:0000256" key="9">
    <source>
        <dbReference type="RuleBase" id="RU365093"/>
    </source>
</evidence>
<proteinExistence type="inferred from homology"/>
<evidence type="ECO:0000256" key="3">
    <source>
        <dbReference type="ARBA" id="ARBA00022448"/>
    </source>
</evidence>
<feature type="coiled-coil region" evidence="10">
    <location>
        <begin position="249"/>
        <end position="298"/>
    </location>
</feature>
<evidence type="ECO:0000256" key="7">
    <source>
        <dbReference type="ARBA" id="ARBA00022989"/>
    </source>
</evidence>
<evidence type="ECO:0000259" key="11">
    <source>
        <dbReference type="Pfam" id="PF25994"/>
    </source>
</evidence>
<dbReference type="PANTHER" id="PTHR30386">
    <property type="entry name" value="MEMBRANE FUSION SUBUNIT OF EMRAB-TOLC MULTIDRUG EFFLUX PUMP"/>
    <property type="match status" value="1"/>
</dbReference>
<evidence type="ECO:0000313" key="14">
    <source>
        <dbReference type="Proteomes" id="UP000198885"/>
    </source>
</evidence>
<evidence type="ECO:0000256" key="5">
    <source>
        <dbReference type="ARBA" id="ARBA00022519"/>
    </source>
</evidence>
<evidence type="ECO:0000256" key="10">
    <source>
        <dbReference type="SAM" id="Coils"/>
    </source>
</evidence>
<protein>
    <recommendedName>
        <fullName evidence="9">Membrane fusion protein (MFP) family protein</fullName>
    </recommendedName>
</protein>
<dbReference type="AlphaFoldDB" id="A0A1H9WYN0"/>
<feature type="domain" description="AprE-like long alpha-helical hairpin" evidence="11">
    <location>
        <begin position="116"/>
        <end position="305"/>
    </location>
</feature>
<evidence type="ECO:0000256" key="2">
    <source>
        <dbReference type="ARBA" id="ARBA00009477"/>
    </source>
</evidence>
<name>A0A1H9WYN0_9RHOB</name>
<evidence type="ECO:0000259" key="12">
    <source>
        <dbReference type="Pfam" id="PF26002"/>
    </source>
</evidence>
<dbReference type="GO" id="GO:0005886">
    <property type="term" value="C:plasma membrane"/>
    <property type="evidence" value="ECO:0007669"/>
    <property type="project" value="UniProtKB-SubCell"/>
</dbReference>
<sequence>MSTDTLPTARAAGDLTLRDALPPHTPGGARPPTRIRGLIFLLVLMIAGFWGGLGTWAARAPLHSAVVATGNFRVEGDLPVVQHLEGGLLREVRVTEGERVTEGQVLAVLDGTMTGAQDNILLSQLVNALANDERLAAEFRDAAGMTLSDELVALTARDASFGGMVQAQRELFETNREMWRGQVEILRKRVEELNEQLVGLAARQAALTEQLGLVQDELGDLKVLHDKGLVTKTRYLSRREAEVSLLGDLNILDSQVQSVRQRISETEERILQVRRDRARQITEERQAVKERIFEIRQRIVANEDVKERLLVRAPRTGKVLGLRFTAPGEVIQDGEEILRIVPDGARYVVEAQVRPEDVDQVAEGAASRVRLTAYNFRTTPPVEGEVVHVSADSLVDEATGRGYFLVKVRVPEAALEAVPDVEVQPGMPAQVMIATGEQTVADYILSPVLGGMSTAMKESNN</sequence>
<keyword evidence="4 9" id="KW-1003">Cell membrane</keyword>
<keyword evidence="3 9" id="KW-0813">Transport</keyword>
<gene>
    <name evidence="13" type="ORF">SAMN04490244_1152</name>
</gene>
<dbReference type="Proteomes" id="UP000198885">
    <property type="component" value="Unassembled WGS sequence"/>
</dbReference>
<organism evidence="13 14">
    <name type="scientific">Tranquillimonas rosea</name>
    <dbReference type="NCBI Taxonomy" id="641238"/>
    <lineage>
        <taxon>Bacteria</taxon>
        <taxon>Pseudomonadati</taxon>
        <taxon>Pseudomonadota</taxon>
        <taxon>Alphaproteobacteria</taxon>
        <taxon>Rhodobacterales</taxon>
        <taxon>Roseobacteraceae</taxon>
        <taxon>Tranquillimonas</taxon>
    </lineage>
</organism>
<dbReference type="InterPro" id="IPR050739">
    <property type="entry name" value="MFP"/>
</dbReference>
<accession>A0A1H9WYN0</accession>
<dbReference type="EMBL" id="FOGU01000015">
    <property type="protein sequence ID" value="SES39022.1"/>
    <property type="molecule type" value="Genomic_DNA"/>
</dbReference>
<dbReference type="InterPro" id="IPR058982">
    <property type="entry name" value="Beta-barrel_AprE"/>
</dbReference>
<keyword evidence="10" id="KW-0175">Coiled coil</keyword>
<evidence type="ECO:0000313" key="13">
    <source>
        <dbReference type="EMBL" id="SES39022.1"/>
    </source>
</evidence>
<dbReference type="Pfam" id="PF26002">
    <property type="entry name" value="Beta-barrel_AprE"/>
    <property type="match status" value="1"/>
</dbReference>
<evidence type="ECO:0000256" key="6">
    <source>
        <dbReference type="ARBA" id="ARBA00022692"/>
    </source>
</evidence>
<keyword evidence="6 9" id="KW-0812">Transmembrane</keyword>
<feature type="domain" description="AprE-like beta-barrel" evidence="12">
    <location>
        <begin position="348"/>
        <end position="436"/>
    </location>
</feature>
<feature type="coiled-coil region" evidence="10">
    <location>
        <begin position="176"/>
        <end position="210"/>
    </location>
</feature>
<dbReference type="PANTHER" id="PTHR30386:SF17">
    <property type="entry name" value="ALKALINE PROTEASE SECRETION PROTEIN APRE"/>
    <property type="match status" value="1"/>
</dbReference>
<reference evidence="13 14" key="1">
    <citation type="submission" date="2016-10" db="EMBL/GenBank/DDBJ databases">
        <authorList>
            <person name="de Groot N.N."/>
        </authorList>
    </citation>
    <scope>NUCLEOTIDE SEQUENCE [LARGE SCALE GENOMIC DNA]</scope>
    <source>
        <strain evidence="13 14">DSM 23042</strain>
    </source>
</reference>
<feature type="transmembrane region" description="Helical" evidence="9">
    <location>
        <begin position="38"/>
        <end position="58"/>
    </location>
</feature>
<dbReference type="Pfam" id="PF25994">
    <property type="entry name" value="HH_AprE"/>
    <property type="match status" value="1"/>
</dbReference>
<keyword evidence="14" id="KW-1185">Reference proteome</keyword>
<dbReference type="NCBIfam" id="TIGR01843">
    <property type="entry name" value="type_I_hlyD"/>
    <property type="match status" value="1"/>
</dbReference>
<dbReference type="PRINTS" id="PR01490">
    <property type="entry name" value="RTXTOXIND"/>
</dbReference>
<dbReference type="InterPro" id="IPR058781">
    <property type="entry name" value="HH_AprE-like"/>
</dbReference>
<dbReference type="InterPro" id="IPR010129">
    <property type="entry name" value="T1SS_HlyD"/>
</dbReference>
<dbReference type="Gene3D" id="2.40.30.170">
    <property type="match status" value="1"/>
</dbReference>
<dbReference type="GO" id="GO:0015031">
    <property type="term" value="P:protein transport"/>
    <property type="evidence" value="ECO:0007669"/>
    <property type="project" value="InterPro"/>
</dbReference>
<dbReference type="STRING" id="641238.SAMN04490244_1152"/>
<evidence type="ECO:0000256" key="4">
    <source>
        <dbReference type="ARBA" id="ARBA00022475"/>
    </source>
</evidence>
<comment type="similarity">
    <text evidence="2 9">Belongs to the membrane fusion protein (MFP) (TC 8.A.1) family.</text>
</comment>
<dbReference type="OrthoDB" id="9810980at2"/>
<dbReference type="RefSeq" id="WP_092696095.1">
    <property type="nucleotide sequence ID" value="NZ_FOGU01000015.1"/>
</dbReference>
<keyword evidence="8 9" id="KW-0472">Membrane</keyword>
<evidence type="ECO:0000256" key="1">
    <source>
        <dbReference type="ARBA" id="ARBA00004377"/>
    </source>
</evidence>
<comment type="subcellular location">
    <subcellularLocation>
        <location evidence="1 9">Cell inner membrane</location>
        <topology evidence="1 9">Single-pass membrane protein</topology>
    </subcellularLocation>
</comment>
<keyword evidence="7 9" id="KW-1133">Transmembrane helix</keyword>